<evidence type="ECO:0000313" key="3">
    <source>
        <dbReference type="Proteomes" id="UP000202511"/>
    </source>
</evidence>
<name>A0A0B5J409_9VIRU</name>
<feature type="compositionally biased region" description="Low complexity" evidence="1">
    <location>
        <begin position="330"/>
        <end position="355"/>
    </location>
</feature>
<sequence length="414" mass="44579">MDDPIPTAHRSSRVAEGVLTLWRGCYDDARLIEAPWGDGDALALVHALDFGGSAKRDRRHRRRRRRHQKDGHAKQSSDDDDSDDDDKKGSRSDGGSEDDEGDSDGDEQGVTLNGIAVRSPLAAATGTYTAERVDDGGRRPWVHLYRACVPDLPGAHGRRSSAQVYVKALEAAGLDVAASASLFTGLAWAVGRGVHAQVRVVTHQNVGLDPIEFARRTLVALGAAERAVRRRAAKVIAAADAVTDAVHHEIDRLRDRLLTAYERAPARHVPIASSFRHQDSGGERRRRRRRRVYDDGTERVWCASHERWERAEVSCVDTSAASAPSREGATSDPSTASKASATTSPSTSSGTTGDTTHGHADRVRDAVTTLLPVAFDIPERSDDAYSCCSECCSSSGCSCSLETSTRDASTTGAD</sequence>
<reference evidence="2 3" key="1">
    <citation type="journal article" date="2015" name="Parasitol. Res.">
        <title>Viruses in close associations with free-living amoebae.</title>
        <authorList>
            <person name="Scheid P."/>
        </authorList>
    </citation>
    <scope>NUCLEOTIDE SEQUENCE [LARGE SCALE GENOMIC DNA]</scope>
    <source>
        <strain evidence="2">KlaHel</strain>
    </source>
</reference>
<dbReference type="KEGG" id="vg:23463266"/>
<dbReference type="RefSeq" id="YP_009120584.1">
    <property type="nucleotide sequence ID" value="NC_026440.1"/>
</dbReference>
<feature type="compositionally biased region" description="Polar residues" evidence="1">
    <location>
        <begin position="401"/>
        <end position="414"/>
    </location>
</feature>
<feature type="region of interest" description="Disordered" evidence="1">
    <location>
        <begin position="269"/>
        <end position="290"/>
    </location>
</feature>
<proteinExistence type="predicted"/>
<feature type="region of interest" description="Disordered" evidence="1">
    <location>
        <begin position="313"/>
        <end position="360"/>
    </location>
</feature>
<dbReference type="EMBL" id="KP136319">
    <property type="protein sequence ID" value="AJF98349.1"/>
    <property type="molecule type" value="Genomic_DNA"/>
</dbReference>
<protein>
    <submittedName>
        <fullName evidence="2">Uncharacterized protein</fullName>
    </submittedName>
</protein>
<dbReference type="Proteomes" id="UP000202511">
    <property type="component" value="Segment"/>
</dbReference>
<evidence type="ECO:0000313" key="2">
    <source>
        <dbReference type="EMBL" id="AJF98349.1"/>
    </source>
</evidence>
<accession>A0A0B5J409</accession>
<feature type="region of interest" description="Disordered" evidence="1">
    <location>
        <begin position="54"/>
        <end position="116"/>
    </location>
</feature>
<feature type="compositionally biased region" description="Acidic residues" evidence="1">
    <location>
        <begin position="95"/>
        <end position="107"/>
    </location>
</feature>
<feature type="compositionally biased region" description="Basic residues" evidence="1">
    <location>
        <begin position="56"/>
        <end position="69"/>
    </location>
</feature>
<organism evidence="2 3">
    <name type="scientific">Pandoravirus inopinatum</name>
    <dbReference type="NCBI Taxonomy" id="1605721"/>
    <lineage>
        <taxon>Viruses</taxon>
        <taxon>Pandoravirus</taxon>
    </lineage>
</organism>
<dbReference type="GeneID" id="23463266"/>
<feature type="region of interest" description="Disordered" evidence="1">
    <location>
        <begin position="394"/>
        <end position="414"/>
    </location>
</feature>
<evidence type="ECO:0000256" key="1">
    <source>
        <dbReference type="SAM" id="MobiDB-lite"/>
    </source>
</evidence>